<dbReference type="InterPro" id="IPR001638">
    <property type="entry name" value="Solute-binding_3/MltF_N"/>
</dbReference>
<dbReference type="PANTHER" id="PTHR35936:SF17">
    <property type="entry name" value="ARGININE-BINDING EXTRACELLULAR PROTEIN ARTP"/>
    <property type="match status" value="1"/>
</dbReference>
<dbReference type="SMART" id="SM00062">
    <property type="entry name" value="PBPb"/>
    <property type="match status" value="1"/>
</dbReference>
<dbReference type="InterPro" id="IPR018313">
    <property type="entry name" value="SBP_3_CS"/>
</dbReference>
<dbReference type="OrthoDB" id="4633994at2"/>
<dbReference type="Gene3D" id="3.40.190.10">
    <property type="entry name" value="Periplasmic binding protein-like II"/>
    <property type="match status" value="2"/>
</dbReference>
<dbReference type="PANTHER" id="PTHR35936">
    <property type="entry name" value="MEMBRANE-BOUND LYTIC MUREIN TRANSGLYCOSYLASE F"/>
    <property type="match status" value="1"/>
</dbReference>
<protein>
    <submittedName>
        <fullName evidence="7">ABC transporter substrate-binding protein</fullName>
    </submittedName>
</protein>
<name>A0A0M4RD02_9MICC</name>
<dbReference type="KEGG" id="aaq:AOC05_13575"/>
<reference evidence="8" key="1">
    <citation type="submission" date="2015-09" db="EMBL/GenBank/DDBJ databases">
        <title>Complete genome of Arthrobacter alpinus strain R3.8.</title>
        <authorList>
            <person name="See-Too W.S."/>
            <person name="Chan K.G."/>
        </authorList>
    </citation>
    <scope>NUCLEOTIDE SEQUENCE [LARGE SCALE GENOMIC DNA]</scope>
    <source>
        <strain evidence="8">R3.8</strain>
    </source>
</reference>
<evidence type="ECO:0000256" key="5">
    <source>
        <dbReference type="SAM" id="SignalP"/>
    </source>
</evidence>
<evidence type="ECO:0000313" key="8">
    <source>
        <dbReference type="Proteomes" id="UP000062833"/>
    </source>
</evidence>
<evidence type="ECO:0000256" key="2">
    <source>
        <dbReference type="ARBA" id="ARBA00010333"/>
    </source>
</evidence>
<feature type="domain" description="Solute-binding protein family 3/N-terminal" evidence="6">
    <location>
        <begin position="70"/>
        <end position="298"/>
    </location>
</feature>
<dbReference type="GO" id="GO:0030313">
    <property type="term" value="C:cell envelope"/>
    <property type="evidence" value="ECO:0007669"/>
    <property type="project" value="UniProtKB-SubCell"/>
</dbReference>
<evidence type="ECO:0000256" key="3">
    <source>
        <dbReference type="ARBA" id="ARBA00022729"/>
    </source>
</evidence>
<evidence type="ECO:0000259" key="6">
    <source>
        <dbReference type="SMART" id="SM00062"/>
    </source>
</evidence>
<evidence type="ECO:0000313" key="7">
    <source>
        <dbReference type="EMBL" id="ALE93106.1"/>
    </source>
</evidence>
<feature type="chain" id="PRO_5039362623" evidence="5">
    <location>
        <begin position="19"/>
        <end position="312"/>
    </location>
</feature>
<keyword evidence="8" id="KW-1185">Reference proteome</keyword>
<keyword evidence="3 5" id="KW-0732">Signal</keyword>
<dbReference type="AlphaFoldDB" id="A0A0M4RD02"/>
<dbReference type="RefSeq" id="WP_062007692.1">
    <property type="nucleotide sequence ID" value="NZ_CP012677.1"/>
</dbReference>
<comment type="subcellular location">
    <subcellularLocation>
        <location evidence="1">Cell envelope</location>
    </subcellularLocation>
</comment>
<dbReference type="PROSITE" id="PS51257">
    <property type="entry name" value="PROKAR_LIPOPROTEIN"/>
    <property type="match status" value="1"/>
</dbReference>
<dbReference type="Pfam" id="PF00497">
    <property type="entry name" value="SBP_bac_3"/>
    <property type="match status" value="1"/>
</dbReference>
<dbReference type="EMBL" id="CP012677">
    <property type="protein sequence ID" value="ALE93106.1"/>
    <property type="molecule type" value="Genomic_DNA"/>
</dbReference>
<dbReference type="PATRIC" id="fig|656366.3.peg.2928"/>
<accession>A0A0M4RD02</accession>
<evidence type="ECO:0000256" key="1">
    <source>
        <dbReference type="ARBA" id="ARBA00004196"/>
    </source>
</evidence>
<feature type="signal peptide" evidence="5">
    <location>
        <begin position="1"/>
        <end position="18"/>
    </location>
</feature>
<dbReference type="PROSITE" id="PS01039">
    <property type="entry name" value="SBP_BACTERIAL_3"/>
    <property type="match status" value="1"/>
</dbReference>
<dbReference type="SUPFAM" id="SSF53850">
    <property type="entry name" value="Periplasmic binding protein-like II"/>
    <property type="match status" value="1"/>
</dbReference>
<organism evidence="7 8">
    <name type="scientific">Arthrobacter alpinus</name>
    <dbReference type="NCBI Taxonomy" id="656366"/>
    <lineage>
        <taxon>Bacteria</taxon>
        <taxon>Bacillati</taxon>
        <taxon>Actinomycetota</taxon>
        <taxon>Actinomycetes</taxon>
        <taxon>Micrococcales</taxon>
        <taxon>Micrococcaceae</taxon>
        <taxon>Arthrobacter</taxon>
    </lineage>
</organism>
<dbReference type="CDD" id="cd01004">
    <property type="entry name" value="PBP2_MidA_like"/>
    <property type="match status" value="1"/>
</dbReference>
<proteinExistence type="inferred from homology"/>
<dbReference type="Proteomes" id="UP000062833">
    <property type="component" value="Chromosome"/>
</dbReference>
<comment type="similarity">
    <text evidence="2 4">Belongs to the bacterial solute-binding protein 3 family.</text>
</comment>
<evidence type="ECO:0000256" key="4">
    <source>
        <dbReference type="RuleBase" id="RU003744"/>
    </source>
</evidence>
<sequence length="312" mass="32459">MNISSRLTLRLAAVTAVAALALTGCTDASQQPAPGSTASAGGAAAFDPTTAPKDEALIALLPAALKDKATLEIGSDTSYEPAEFLDKDGQTPVGYDIDMAKAIAATLGKKAVAHTADFPTILPKLGTVYDLGMSSFTITQERSKAVNFVSYFNAGTLWAVQKGNPNKITMDDLCGKKVGVQTGTVQEEPDVSDRSKACVAAGKPAIDIISLKNQTDITTRLVGGTIDAMAADSPITRNALANTGGKLEVLGDIYDSAEQGIAIAKNDLPLAEVIEKVMNKLITDGTYMKILEKWNNADGAIKTAVLNPAVSN</sequence>
<gene>
    <name evidence="7" type="ORF">AOC05_13575</name>
</gene>